<proteinExistence type="predicted"/>
<organism evidence="1 2">
    <name type="scientific">Uncinocarpus reesii (strain UAMH 1704)</name>
    <dbReference type="NCBI Taxonomy" id="336963"/>
    <lineage>
        <taxon>Eukaryota</taxon>
        <taxon>Fungi</taxon>
        <taxon>Dikarya</taxon>
        <taxon>Ascomycota</taxon>
        <taxon>Pezizomycotina</taxon>
        <taxon>Eurotiomycetes</taxon>
        <taxon>Eurotiomycetidae</taxon>
        <taxon>Onygenales</taxon>
        <taxon>Onygenaceae</taxon>
        <taxon>Uncinocarpus</taxon>
    </lineage>
</organism>
<dbReference type="RefSeq" id="XP_002583453.1">
    <property type="nucleotide sequence ID" value="XM_002583407.1"/>
</dbReference>
<dbReference type="AlphaFoldDB" id="C4JXP7"/>
<dbReference type="Proteomes" id="UP000002058">
    <property type="component" value="Unassembled WGS sequence"/>
</dbReference>
<sequence>MEEVLEWETKYWPGGNWEEQAKEISSAPVCHMDPGDSEHRYGGVVRVEDPKHDVDHFDSEGHF</sequence>
<dbReference type="HOGENOM" id="CLU_2887516_0_0_1"/>
<reference evidence="2" key="1">
    <citation type="journal article" date="2009" name="Genome Res.">
        <title>Comparative genomic analyses of the human fungal pathogens Coccidioides and their relatives.</title>
        <authorList>
            <person name="Sharpton T.J."/>
            <person name="Stajich J.E."/>
            <person name="Rounsley S.D."/>
            <person name="Gardner M.J."/>
            <person name="Wortman J.R."/>
            <person name="Jordar V.S."/>
            <person name="Maiti R."/>
            <person name="Kodira C.D."/>
            <person name="Neafsey D.E."/>
            <person name="Zeng Q."/>
            <person name="Hung C.-Y."/>
            <person name="McMahan C."/>
            <person name="Muszewska A."/>
            <person name="Grynberg M."/>
            <person name="Mandel M.A."/>
            <person name="Kellner E.M."/>
            <person name="Barker B.M."/>
            <person name="Galgiani J.N."/>
            <person name="Orbach M.J."/>
            <person name="Kirkland T.N."/>
            <person name="Cole G.T."/>
            <person name="Henn M.R."/>
            <person name="Birren B.W."/>
            <person name="Taylor J.W."/>
        </authorList>
    </citation>
    <scope>NUCLEOTIDE SEQUENCE [LARGE SCALE GENOMIC DNA]</scope>
    <source>
        <strain evidence="2">UAMH 1704</strain>
    </source>
</reference>
<keyword evidence="2" id="KW-1185">Reference proteome</keyword>
<dbReference type="InParanoid" id="C4JXP7"/>
<dbReference type="EMBL" id="CH476618">
    <property type="protein sequence ID" value="EEP81555.1"/>
    <property type="molecule type" value="Genomic_DNA"/>
</dbReference>
<evidence type="ECO:0000313" key="1">
    <source>
        <dbReference type="EMBL" id="EEP81555.1"/>
    </source>
</evidence>
<evidence type="ECO:0000313" key="2">
    <source>
        <dbReference type="Proteomes" id="UP000002058"/>
    </source>
</evidence>
<dbReference type="KEGG" id="ure:UREG_06420"/>
<dbReference type="VEuPathDB" id="FungiDB:UREG_06420"/>
<protein>
    <submittedName>
        <fullName evidence="1">Uncharacterized protein</fullName>
    </submittedName>
</protein>
<gene>
    <name evidence="1" type="ORF">UREG_06420</name>
</gene>
<dbReference type="GeneID" id="8442849"/>
<accession>C4JXP7</accession>
<name>C4JXP7_UNCRE</name>